<dbReference type="PANTHER" id="PTHR34146:SF3">
    <property type="entry name" value="POLYNUCLEOTIDYL TRANSFERASE, RIBONUCLEASE H-LIKE SUPERFAMILY PROTEIN"/>
    <property type="match status" value="1"/>
</dbReference>
<name>A0A0D3A486_BRAOL</name>
<dbReference type="eggNOG" id="KOG1075">
    <property type="taxonomic scope" value="Eukaryota"/>
</dbReference>
<dbReference type="Pfam" id="PF13456">
    <property type="entry name" value="RVT_3"/>
    <property type="match status" value="1"/>
</dbReference>
<dbReference type="KEGG" id="boe:106330372"/>
<dbReference type="InterPro" id="IPR012337">
    <property type="entry name" value="RNaseH-like_sf"/>
</dbReference>
<protein>
    <recommendedName>
        <fullName evidence="1">RNase H type-1 domain-containing protein</fullName>
    </recommendedName>
</protein>
<dbReference type="GeneID" id="106330372"/>
<dbReference type="GO" id="GO:0003676">
    <property type="term" value="F:nucleic acid binding"/>
    <property type="evidence" value="ECO:0007669"/>
    <property type="project" value="InterPro"/>
</dbReference>
<keyword evidence="3" id="KW-1185">Reference proteome</keyword>
<accession>A0A0D3A486</accession>
<dbReference type="Gramene" id="Bo1g020070.1">
    <property type="protein sequence ID" value="Bo1g020070.1"/>
    <property type="gene ID" value="Bo1g020070"/>
</dbReference>
<feature type="domain" description="RNase H type-1" evidence="1">
    <location>
        <begin position="7"/>
        <end position="124"/>
    </location>
</feature>
<reference evidence="2 3" key="1">
    <citation type="journal article" date="2014" name="Genome Biol.">
        <title>Transcriptome and methylome profiling reveals relics of genome dominance in the mesopolyploid Brassica oleracea.</title>
        <authorList>
            <person name="Parkin I.A."/>
            <person name="Koh C."/>
            <person name="Tang H."/>
            <person name="Robinson S.J."/>
            <person name="Kagale S."/>
            <person name="Clarke W.E."/>
            <person name="Town C.D."/>
            <person name="Nixon J."/>
            <person name="Krishnakumar V."/>
            <person name="Bidwell S.L."/>
            <person name="Denoeud F."/>
            <person name="Belcram H."/>
            <person name="Links M.G."/>
            <person name="Just J."/>
            <person name="Clarke C."/>
            <person name="Bender T."/>
            <person name="Huebert T."/>
            <person name="Mason A.S."/>
            <person name="Pires J.C."/>
            <person name="Barker G."/>
            <person name="Moore J."/>
            <person name="Walley P.G."/>
            <person name="Manoli S."/>
            <person name="Batley J."/>
            <person name="Edwards D."/>
            <person name="Nelson M.N."/>
            <person name="Wang X."/>
            <person name="Paterson A.H."/>
            <person name="King G."/>
            <person name="Bancroft I."/>
            <person name="Chalhoub B."/>
            <person name="Sharpe A.G."/>
        </authorList>
    </citation>
    <scope>NUCLEOTIDE SEQUENCE</scope>
    <source>
        <strain evidence="2 3">cv. TO1000</strain>
    </source>
</reference>
<dbReference type="SUPFAM" id="SSF53098">
    <property type="entry name" value="Ribonuclease H-like"/>
    <property type="match status" value="1"/>
</dbReference>
<dbReference type="GO" id="GO:0004523">
    <property type="term" value="F:RNA-DNA hybrid ribonuclease activity"/>
    <property type="evidence" value="ECO:0007669"/>
    <property type="project" value="InterPro"/>
</dbReference>
<evidence type="ECO:0000313" key="2">
    <source>
        <dbReference type="EnsemblPlants" id="Bo1g020070.1"/>
    </source>
</evidence>
<sequence>MYFCYIDGAWREHDAFTDQGWYCQKINSEDVMMGAMNLRRSLSLLHAECEALIWATECMKTLQFSDVVFVTDCSQLVKMVSSPEEWPAFATHMEEFCRSKTFFPNFTIRYISRAQNTMADKLARGARSSPSAMLYVDSLPPVWLSEPVAP</sequence>
<evidence type="ECO:0000313" key="3">
    <source>
        <dbReference type="Proteomes" id="UP000032141"/>
    </source>
</evidence>
<dbReference type="EnsemblPlants" id="Bo1g020070.1">
    <property type="protein sequence ID" value="Bo1g020070.1"/>
    <property type="gene ID" value="Bo1g020070"/>
</dbReference>
<reference evidence="2" key="2">
    <citation type="submission" date="2015-03" db="UniProtKB">
        <authorList>
            <consortium name="EnsemblPlants"/>
        </authorList>
    </citation>
    <scope>IDENTIFICATION</scope>
</reference>
<dbReference type="HOGENOM" id="CLU_147628_1_0_1"/>
<dbReference type="CDD" id="cd06222">
    <property type="entry name" value="RNase_H_like"/>
    <property type="match status" value="1"/>
</dbReference>
<dbReference type="AlphaFoldDB" id="A0A0D3A486"/>
<dbReference type="InterPro" id="IPR002156">
    <property type="entry name" value="RNaseH_domain"/>
</dbReference>
<proteinExistence type="predicted"/>
<dbReference type="InterPro" id="IPR036397">
    <property type="entry name" value="RNaseH_sf"/>
</dbReference>
<dbReference type="InterPro" id="IPR044730">
    <property type="entry name" value="RNase_H-like_dom_plant"/>
</dbReference>
<organism evidence="2 3">
    <name type="scientific">Brassica oleracea var. oleracea</name>
    <dbReference type="NCBI Taxonomy" id="109376"/>
    <lineage>
        <taxon>Eukaryota</taxon>
        <taxon>Viridiplantae</taxon>
        <taxon>Streptophyta</taxon>
        <taxon>Embryophyta</taxon>
        <taxon>Tracheophyta</taxon>
        <taxon>Spermatophyta</taxon>
        <taxon>Magnoliopsida</taxon>
        <taxon>eudicotyledons</taxon>
        <taxon>Gunneridae</taxon>
        <taxon>Pentapetalae</taxon>
        <taxon>rosids</taxon>
        <taxon>malvids</taxon>
        <taxon>Brassicales</taxon>
        <taxon>Brassicaceae</taxon>
        <taxon>Brassiceae</taxon>
        <taxon>Brassica</taxon>
    </lineage>
</organism>
<evidence type="ECO:0000259" key="1">
    <source>
        <dbReference type="Pfam" id="PF13456"/>
    </source>
</evidence>
<dbReference type="PANTHER" id="PTHR34146">
    <property type="entry name" value="POLYNUCLEOTIDYL TRANSFERASE, RIBONUCLEASE H-LIKE SUPERFAMILY PROTEIN-RELATED"/>
    <property type="match status" value="1"/>
</dbReference>
<dbReference type="Proteomes" id="UP000032141">
    <property type="component" value="Chromosome C1"/>
</dbReference>
<dbReference type="RefSeq" id="XP_013624303.1">
    <property type="nucleotide sequence ID" value="XM_013768849.1"/>
</dbReference>
<dbReference type="Gene3D" id="3.30.420.10">
    <property type="entry name" value="Ribonuclease H-like superfamily/Ribonuclease H"/>
    <property type="match status" value="1"/>
</dbReference>